<evidence type="ECO:0000313" key="1">
    <source>
        <dbReference type="EMBL" id="MBB5954999.1"/>
    </source>
</evidence>
<proteinExistence type="predicted"/>
<dbReference type="EMBL" id="JACHJN010000002">
    <property type="protein sequence ID" value="MBB5954999.1"/>
    <property type="molecule type" value="Genomic_DNA"/>
</dbReference>
<organism evidence="1 2">
    <name type="scientific">Saccharothrix tamanrassetensis</name>
    <dbReference type="NCBI Taxonomy" id="1051531"/>
    <lineage>
        <taxon>Bacteria</taxon>
        <taxon>Bacillati</taxon>
        <taxon>Actinomycetota</taxon>
        <taxon>Actinomycetes</taxon>
        <taxon>Pseudonocardiales</taxon>
        <taxon>Pseudonocardiaceae</taxon>
        <taxon>Saccharothrix</taxon>
    </lineage>
</organism>
<name>A0A841CC74_9PSEU</name>
<dbReference type="Proteomes" id="UP000547510">
    <property type="component" value="Unassembled WGS sequence"/>
</dbReference>
<comment type="caution">
    <text evidence="1">The sequence shown here is derived from an EMBL/GenBank/DDBJ whole genome shotgun (WGS) entry which is preliminary data.</text>
</comment>
<protein>
    <submittedName>
        <fullName evidence="1">Uncharacterized protein</fullName>
    </submittedName>
</protein>
<gene>
    <name evidence="1" type="ORF">FHS29_001569</name>
</gene>
<reference evidence="1 2" key="1">
    <citation type="submission" date="2020-08" db="EMBL/GenBank/DDBJ databases">
        <title>Genomic Encyclopedia of Type Strains, Phase III (KMG-III): the genomes of soil and plant-associated and newly described type strains.</title>
        <authorList>
            <person name="Whitman W."/>
        </authorList>
    </citation>
    <scope>NUCLEOTIDE SEQUENCE [LARGE SCALE GENOMIC DNA]</scope>
    <source>
        <strain evidence="1 2">CECT 8640</strain>
    </source>
</reference>
<dbReference type="AlphaFoldDB" id="A0A841CC74"/>
<evidence type="ECO:0000313" key="2">
    <source>
        <dbReference type="Proteomes" id="UP000547510"/>
    </source>
</evidence>
<keyword evidence="2" id="KW-1185">Reference proteome</keyword>
<accession>A0A841CC74</accession>
<sequence>MSKRTGLLLAVGVSAANLHDSQALEPMLTAISRVRSRRGPCRFRS</sequence>